<keyword evidence="4" id="KW-0175">Coiled coil</keyword>
<dbReference type="InterPro" id="IPR019163">
    <property type="entry name" value="THO_Thoc5"/>
</dbReference>
<comment type="subcellular location">
    <subcellularLocation>
        <location evidence="1">Nucleus</location>
    </subcellularLocation>
</comment>
<evidence type="ECO:0000256" key="4">
    <source>
        <dbReference type="SAM" id="Coils"/>
    </source>
</evidence>
<dbReference type="Proteomes" id="UP000053317">
    <property type="component" value="Unassembled WGS sequence"/>
</dbReference>
<keyword evidence="6" id="KW-1185">Reference proteome</keyword>
<protein>
    <recommendedName>
        <fullName evidence="7">Fms interacting protein</fullName>
    </recommendedName>
</protein>
<dbReference type="OrthoDB" id="20582at2759"/>
<dbReference type="GO" id="GO:0006406">
    <property type="term" value="P:mRNA export from nucleus"/>
    <property type="evidence" value="ECO:0007669"/>
    <property type="project" value="TreeGrafter"/>
</dbReference>
<evidence type="ECO:0000313" key="6">
    <source>
        <dbReference type="Proteomes" id="UP000053317"/>
    </source>
</evidence>
<evidence type="ECO:0000256" key="2">
    <source>
        <dbReference type="ARBA" id="ARBA00008044"/>
    </source>
</evidence>
<reference evidence="5 6" key="2">
    <citation type="submission" date="2015-05" db="EMBL/GenBank/DDBJ databases">
        <authorList>
            <person name="Morales-Cruz A."/>
            <person name="Amrine K.C."/>
            <person name="Cantu D."/>
        </authorList>
    </citation>
    <scope>NUCLEOTIDE SEQUENCE [LARGE SCALE GENOMIC DNA]</scope>
    <source>
        <strain evidence="5">UCRPC4</strain>
    </source>
</reference>
<evidence type="ECO:0008006" key="7">
    <source>
        <dbReference type="Google" id="ProtNLM"/>
    </source>
</evidence>
<dbReference type="PANTHER" id="PTHR13375:SF3">
    <property type="entry name" value="THO COMPLEX SUBUNIT 5 HOMOLOG"/>
    <property type="match status" value="1"/>
</dbReference>
<comment type="similarity">
    <text evidence="2">Belongs to the THOC5 family.</text>
</comment>
<name>A0A0G2E4R6_PHACM</name>
<dbReference type="PANTHER" id="PTHR13375">
    <property type="entry name" value="FMS INTERACTING PROTEIN"/>
    <property type="match status" value="1"/>
</dbReference>
<dbReference type="EMBL" id="LCWF01000133">
    <property type="protein sequence ID" value="KKY18007.1"/>
    <property type="molecule type" value="Genomic_DNA"/>
</dbReference>
<keyword evidence="3" id="KW-0539">Nucleus</keyword>
<dbReference type="GO" id="GO:0003729">
    <property type="term" value="F:mRNA binding"/>
    <property type="evidence" value="ECO:0007669"/>
    <property type="project" value="TreeGrafter"/>
</dbReference>
<comment type="caution">
    <text evidence="5">The sequence shown here is derived from an EMBL/GenBank/DDBJ whole genome shotgun (WGS) entry which is preliminary data.</text>
</comment>
<dbReference type="Pfam" id="PF09766">
    <property type="entry name" value="FmiP_Thoc5"/>
    <property type="match status" value="1"/>
</dbReference>
<proteinExistence type="inferred from homology"/>
<evidence type="ECO:0000256" key="3">
    <source>
        <dbReference type="ARBA" id="ARBA00023242"/>
    </source>
</evidence>
<organism evidence="5 6">
    <name type="scientific">Phaeomoniella chlamydospora</name>
    <name type="common">Phaeoacremonium chlamydosporum</name>
    <dbReference type="NCBI Taxonomy" id="158046"/>
    <lineage>
        <taxon>Eukaryota</taxon>
        <taxon>Fungi</taxon>
        <taxon>Dikarya</taxon>
        <taxon>Ascomycota</taxon>
        <taxon>Pezizomycotina</taxon>
        <taxon>Eurotiomycetes</taxon>
        <taxon>Chaetothyriomycetidae</taxon>
        <taxon>Phaeomoniellales</taxon>
        <taxon>Phaeomoniellaceae</taxon>
        <taxon>Phaeomoniella</taxon>
    </lineage>
</organism>
<dbReference type="GO" id="GO:0000445">
    <property type="term" value="C:THO complex part of transcription export complex"/>
    <property type="evidence" value="ECO:0007669"/>
    <property type="project" value="TreeGrafter"/>
</dbReference>
<reference evidence="5 6" key="1">
    <citation type="submission" date="2015-05" db="EMBL/GenBank/DDBJ databases">
        <title>Distinctive expansion of gene families associated with plant cell wall degradation and secondary metabolism in the genomes of grapevine trunk pathogens.</title>
        <authorList>
            <person name="Lawrence D.P."/>
            <person name="Travadon R."/>
            <person name="Rolshausen P.E."/>
            <person name="Baumgartner K."/>
        </authorList>
    </citation>
    <scope>NUCLEOTIDE SEQUENCE [LARGE SCALE GENOMIC DNA]</scope>
    <source>
        <strain evidence="5">UCRPC4</strain>
    </source>
</reference>
<evidence type="ECO:0000313" key="5">
    <source>
        <dbReference type="EMBL" id="KKY18007.1"/>
    </source>
</evidence>
<dbReference type="AlphaFoldDB" id="A0A0G2E4R6"/>
<gene>
    <name evidence="5" type="ORF">UCRPC4_g05210</name>
</gene>
<feature type="coiled-coil region" evidence="4">
    <location>
        <begin position="176"/>
        <end position="203"/>
    </location>
</feature>
<sequence length="238" mass="27352">MAVDNLVTDPTLIPLLQTSHKTLTSALNLIDLKAQTLNQTEASAENDEILEAQTTDSQTRSLLLAQKQLHSHLSILRGQNRAAILDVRATKSQTAEARQEVDRLHLQLQNLLYEQRHLEGEIAACEDYEILTNLFSYLYENSHAYAHLPLLPESEFLTLFPEHSDLPETELMPLRIQHEKSEREKLETQRQELLKQKAELVAENGRRKDDLKKLDERMEKFLEGAKGIMEVLEREVHS</sequence>
<evidence type="ECO:0000256" key="1">
    <source>
        <dbReference type="ARBA" id="ARBA00004123"/>
    </source>
</evidence>
<accession>A0A0G2E4R6</accession>